<comment type="caution">
    <text evidence="1">The sequence shown here is derived from an EMBL/GenBank/DDBJ whole genome shotgun (WGS) entry which is preliminary data.</text>
</comment>
<dbReference type="EMBL" id="BFAZ01000001">
    <property type="protein sequence ID" value="GBF40740.1"/>
    <property type="molecule type" value="Genomic_DNA"/>
</dbReference>
<dbReference type="AlphaFoldDB" id="A0A2P2D7Z3"/>
<proteinExistence type="predicted"/>
<dbReference type="RefSeq" id="WP_167396487.1">
    <property type="nucleotide sequence ID" value="NZ_BFAZ01000001.1"/>
</dbReference>
<organism evidence="1 2">
    <name type="scientific">Leptospira ellinghausenii</name>
    <dbReference type="NCBI Taxonomy" id="1917822"/>
    <lineage>
        <taxon>Bacteria</taxon>
        <taxon>Pseudomonadati</taxon>
        <taxon>Spirochaetota</taxon>
        <taxon>Spirochaetia</taxon>
        <taxon>Leptospirales</taxon>
        <taxon>Leptospiraceae</taxon>
        <taxon>Leptospira</taxon>
    </lineage>
</organism>
<accession>A0A2P2D7Z3</accession>
<sequence length="48" mass="5529">MDQHTSDHISYLKIRITKLKENPALNHEQIKAYEKVLDIANGSSDYAE</sequence>
<keyword evidence="2" id="KW-1185">Reference proteome</keyword>
<evidence type="ECO:0000313" key="2">
    <source>
        <dbReference type="Proteomes" id="UP000245206"/>
    </source>
</evidence>
<dbReference type="Proteomes" id="UP000245206">
    <property type="component" value="Unassembled WGS sequence"/>
</dbReference>
<evidence type="ECO:0000313" key="1">
    <source>
        <dbReference type="EMBL" id="GBF40740.1"/>
    </source>
</evidence>
<gene>
    <name evidence="1" type="ORF">LPTSP2_00050</name>
</gene>
<protein>
    <submittedName>
        <fullName evidence="1">Uncharacterized protein</fullName>
    </submittedName>
</protein>
<reference evidence="2" key="1">
    <citation type="journal article" date="2019" name="Microbiol. Immunol.">
        <title>Molecular and phenotypic characterization of Leptospira johnsonii sp. nov., Leptospira ellinghausenii sp. nov. and Leptospira ryugenii sp. nov. isolated from soil and water in Japan.</title>
        <authorList>
            <person name="Masuzawa T."/>
            <person name="Saito M."/>
            <person name="Nakao R."/>
            <person name="Nikaido Y."/>
            <person name="Matsumoto M."/>
            <person name="Ogawa M."/>
            <person name="Yokoyama M."/>
            <person name="Hidaka Y."/>
            <person name="Tomita J."/>
            <person name="Sakakibara K."/>
            <person name="Suzuki K."/>
            <person name="Yasuda S."/>
            <person name="Sato H."/>
            <person name="Yamaguchi M."/>
            <person name="Yoshida S.I."/>
            <person name="Koizumi N."/>
            <person name="Kawamura Y."/>
        </authorList>
    </citation>
    <scope>NUCLEOTIDE SEQUENCE [LARGE SCALE GENOMIC DNA]</scope>
    <source>
        <strain evidence="2">E18</strain>
    </source>
</reference>
<name>A0A2P2D7Z3_9LEPT</name>